<feature type="compositionally biased region" description="Basic and acidic residues" evidence="1">
    <location>
        <begin position="52"/>
        <end position="66"/>
    </location>
</feature>
<accession>A0ABQ5AV78</accession>
<keyword evidence="3" id="KW-1185">Reference proteome</keyword>
<reference evidence="2" key="1">
    <citation type="journal article" date="2022" name="Int. J. Mol. Sci.">
        <title>Draft Genome of Tanacetum Coccineum: Genomic Comparison of Closely Related Tanacetum-Family Plants.</title>
        <authorList>
            <person name="Yamashiro T."/>
            <person name="Shiraishi A."/>
            <person name="Nakayama K."/>
            <person name="Satake H."/>
        </authorList>
    </citation>
    <scope>NUCLEOTIDE SEQUENCE</scope>
</reference>
<evidence type="ECO:0000256" key="1">
    <source>
        <dbReference type="SAM" id="MobiDB-lite"/>
    </source>
</evidence>
<evidence type="ECO:0000313" key="2">
    <source>
        <dbReference type="EMBL" id="GJT05899.1"/>
    </source>
</evidence>
<feature type="region of interest" description="Disordered" evidence="1">
    <location>
        <begin position="1"/>
        <end position="78"/>
    </location>
</feature>
<feature type="compositionally biased region" description="Basic and acidic residues" evidence="1">
    <location>
        <begin position="7"/>
        <end position="26"/>
    </location>
</feature>
<proteinExistence type="predicted"/>
<gene>
    <name evidence="2" type="ORF">Tco_0840361</name>
</gene>
<reference evidence="2" key="2">
    <citation type="submission" date="2022-01" db="EMBL/GenBank/DDBJ databases">
        <authorList>
            <person name="Yamashiro T."/>
            <person name="Shiraishi A."/>
            <person name="Satake H."/>
            <person name="Nakayama K."/>
        </authorList>
    </citation>
    <scope>NUCLEOTIDE SEQUENCE</scope>
</reference>
<comment type="caution">
    <text evidence="2">The sequence shown here is derived from an EMBL/GenBank/DDBJ whole genome shotgun (WGS) entry which is preliminary data.</text>
</comment>
<dbReference type="EMBL" id="BQNB010012623">
    <property type="protein sequence ID" value="GJT05899.1"/>
    <property type="molecule type" value="Genomic_DNA"/>
</dbReference>
<name>A0ABQ5AV78_9ASTR</name>
<organism evidence="2 3">
    <name type="scientific">Tanacetum coccineum</name>
    <dbReference type="NCBI Taxonomy" id="301880"/>
    <lineage>
        <taxon>Eukaryota</taxon>
        <taxon>Viridiplantae</taxon>
        <taxon>Streptophyta</taxon>
        <taxon>Embryophyta</taxon>
        <taxon>Tracheophyta</taxon>
        <taxon>Spermatophyta</taxon>
        <taxon>Magnoliopsida</taxon>
        <taxon>eudicotyledons</taxon>
        <taxon>Gunneridae</taxon>
        <taxon>Pentapetalae</taxon>
        <taxon>asterids</taxon>
        <taxon>campanulids</taxon>
        <taxon>Asterales</taxon>
        <taxon>Asteraceae</taxon>
        <taxon>Asteroideae</taxon>
        <taxon>Anthemideae</taxon>
        <taxon>Anthemidinae</taxon>
        <taxon>Tanacetum</taxon>
    </lineage>
</organism>
<sequence length="78" mass="8802">MEEEEEEKLKEEEEVKEDSEKKRSTEASETGSHSESPGYAAIDDEVESDLESTAKSEPKCKEREDTCESGVRPKSNFT</sequence>
<dbReference type="Proteomes" id="UP001151760">
    <property type="component" value="Unassembled WGS sequence"/>
</dbReference>
<protein>
    <submittedName>
        <fullName evidence="2">Uncharacterized protein</fullName>
    </submittedName>
</protein>
<evidence type="ECO:0000313" key="3">
    <source>
        <dbReference type="Proteomes" id="UP001151760"/>
    </source>
</evidence>